<comment type="caution">
    <text evidence="1">The sequence shown here is derived from an EMBL/GenBank/DDBJ whole genome shotgun (WGS) entry which is preliminary data.</text>
</comment>
<dbReference type="RefSeq" id="WP_008041394.1">
    <property type="nucleotide sequence ID" value="NZ_CH724149.1"/>
</dbReference>
<dbReference type="AlphaFoldDB" id="A4BA96"/>
<dbReference type="EMBL" id="AAOE01000002">
    <property type="protein sequence ID" value="EAR10852.1"/>
    <property type="molecule type" value="Genomic_DNA"/>
</dbReference>
<name>A4BA96_9GAMM</name>
<proteinExistence type="predicted"/>
<evidence type="ECO:0000313" key="2">
    <source>
        <dbReference type="Proteomes" id="UP000005953"/>
    </source>
</evidence>
<dbReference type="HOGENOM" id="CLU_683097_0_0_6"/>
<organism evidence="1 2">
    <name type="scientific">Reinekea blandensis MED297</name>
    <dbReference type="NCBI Taxonomy" id="314283"/>
    <lineage>
        <taxon>Bacteria</taxon>
        <taxon>Pseudomonadati</taxon>
        <taxon>Pseudomonadota</taxon>
        <taxon>Gammaproteobacteria</taxon>
        <taxon>Oceanospirillales</taxon>
        <taxon>Saccharospirillaceae</taxon>
        <taxon>Reinekea</taxon>
    </lineage>
</organism>
<protein>
    <submittedName>
        <fullName evidence="1">Uncharacterized protein</fullName>
    </submittedName>
</protein>
<gene>
    <name evidence="1" type="ORF">MED297_10091</name>
</gene>
<dbReference type="Proteomes" id="UP000005953">
    <property type="component" value="Unassembled WGS sequence"/>
</dbReference>
<accession>A4BA96</accession>
<dbReference type="OrthoDB" id="6190235at2"/>
<sequence>MQTFSLSIWSGLVLTALTPLSQALEADWLYLSNNGTWVSRTASLLNEKTQLQLPVEQLQAHQFWWQSDVADLRLVWSQPDPLGLPGKGDPVEIQGEAGLWLVKDVSASHLVLQQGRNVRYWPQSQWHLLKWTSTAELGLSLTVEQSQNTKGDLFYAWQTPDLSADVHYRLQEIDGESTLVQELVVTNHSDNDYEAAGYSYAQTATQGPMMLSRSVSMESDAMVSAPKAGQSQGVPTLMSDEPVMLSANANVWLPVSSTELTDVERQYQLNWDSRQQGLQRAQSNLVIRSDEALPDLSGPVKVGVFDGQIALLESQYQPAEKNEARISLGQSALVTMTSRQTREGHWTLAFSNRTDEVAVVELTVSHWNGQSSQRIPMTVRIDAQDEKDVELELGGGGLIQIGK</sequence>
<evidence type="ECO:0000313" key="1">
    <source>
        <dbReference type="EMBL" id="EAR10852.1"/>
    </source>
</evidence>
<keyword evidence="2" id="KW-1185">Reference proteome</keyword>
<reference evidence="1 2" key="1">
    <citation type="submission" date="2006-02" db="EMBL/GenBank/DDBJ databases">
        <authorList>
            <person name="Pinhassi J."/>
            <person name="Pedros-Alio C."/>
            <person name="Ferriera S."/>
            <person name="Johnson J."/>
            <person name="Kravitz S."/>
            <person name="Halpern A."/>
            <person name="Remington K."/>
            <person name="Beeson K."/>
            <person name="Tran B."/>
            <person name="Rogers Y.-H."/>
            <person name="Friedman R."/>
            <person name="Venter J.C."/>
        </authorList>
    </citation>
    <scope>NUCLEOTIDE SEQUENCE [LARGE SCALE GENOMIC DNA]</scope>
    <source>
        <strain evidence="1 2">MED297</strain>
    </source>
</reference>